<gene>
    <name evidence="8" type="ORF">FTJAE_12817</name>
</gene>
<dbReference type="EMBL" id="JAAQRI010000360">
    <property type="protein sequence ID" value="KAF5617060.1"/>
    <property type="molecule type" value="Genomic_DNA"/>
</dbReference>
<evidence type="ECO:0000313" key="8">
    <source>
        <dbReference type="EMBL" id="KAF5617060.1"/>
    </source>
</evidence>
<feature type="transmembrane region" description="Helical" evidence="6">
    <location>
        <begin position="871"/>
        <end position="897"/>
    </location>
</feature>
<dbReference type="GO" id="GO:0016491">
    <property type="term" value="F:oxidoreductase activity"/>
    <property type="evidence" value="ECO:0007669"/>
    <property type="project" value="UniProtKB-KW"/>
</dbReference>
<evidence type="ECO:0000313" key="9">
    <source>
        <dbReference type="Proteomes" id="UP000530670"/>
    </source>
</evidence>
<evidence type="ECO:0000256" key="4">
    <source>
        <dbReference type="ARBA" id="ARBA00023002"/>
    </source>
</evidence>
<feature type="transmembrane region" description="Helical" evidence="6">
    <location>
        <begin position="903"/>
        <end position="923"/>
    </location>
</feature>
<dbReference type="RefSeq" id="XP_037200172.1">
    <property type="nucleotide sequence ID" value="XM_037345900.1"/>
</dbReference>
<evidence type="ECO:0000256" key="1">
    <source>
        <dbReference type="ARBA" id="ARBA00022450"/>
    </source>
</evidence>
<keyword evidence="6" id="KW-1133">Transmembrane helix</keyword>
<dbReference type="InterPro" id="IPR013968">
    <property type="entry name" value="PKS_KR"/>
</dbReference>
<dbReference type="InterPro" id="IPR049326">
    <property type="entry name" value="Rhodopsin_dom_fungi"/>
</dbReference>
<reference evidence="8 9" key="1">
    <citation type="submission" date="2020-05" db="EMBL/GenBank/DDBJ databases">
        <title>Identification and distribution of gene clusters putatively required for synthesis of sphingolipid metabolism inhibitors in phylogenetically diverse species of the filamentous fungus Fusarium.</title>
        <authorList>
            <person name="Kim H.-S."/>
            <person name="Busman M."/>
            <person name="Brown D.W."/>
            <person name="Divon H."/>
            <person name="Uhlig S."/>
            <person name="Proctor R.H."/>
        </authorList>
    </citation>
    <scope>NUCLEOTIDE SEQUENCE [LARGE SCALE GENOMIC DNA]</scope>
    <source>
        <strain evidence="8 9">NRRL 66243</strain>
    </source>
</reference>
<dbReference type="SUPFAM" id="SSF47336">
    <property type="entry name" value="ACP-like"/>
    <property type="match status" value="1"/>
</dbReference>
<dbReference type="Gene3D" id="3.40.366.10">
    <property type="entry name" value="Malonyl-Coenzyme A Acyl Carrier Protein, domain 2"/>
    <property type="match status" value="1"/>
</dbReference>
<dbReference type="Proteomes" id="UP000530670">
    <property type="component" value="Unassembled WGS sequence"/>
</dbReference>
<proteinExistence type="predicted"/>
<dbReference type="SUPFAM" id="SSF52151">
    <property type="entry name" value="FabD/lysophospholipase-like"/>
    <property type="match status" value="1"/>
</dbReference>
<keyword evidence="2" id="KW-0597">Phosphoprotein</keyword>
<keyword evidence="1" id="KW-0596">Phosphopantetheine</keyword>
<organism evidence="8 9">
    <name type="scientific">Fusarium tjaetaba</name>
    <dbReference type="NCBI Taxonomy" id="1567544"/>
    <lineage>
        <taxon>Eukaryota</taxon>
        <taxon>Fungi</taxon>
        <taxon>Dikarya</taxon>
        <taxon>Ascomycota</taxon>
        <taxon>Pezizomycotina</taxon>
        <taxon>Sordariomycetes</taxon>
        <taxon>Hypocreomycetidae</taxon>
        <taxon>Hypocreales</taxon>
        <taxon>Nectriaceae</taxon>
        <taxon>Fusarium</taxon>
        <taxon>Fusarium fujikuroi species complex</taxon>
    </lineage>
</organism>
<dbReference type="InterPro" id="IPR006162">
    <property type="entry name" value="Ppantetheine_attach_site"/>
</dbReference>
<dbReference type="PROSITE" id="PS00012">
    <property type="entry name" value="PHOSPHOPANTETHEINE"/>
    <property type="match status" value="1"/>
</dbReference>
<keyword evidence="6" id="KW-0812">Transmembrane</keyword>
<feature type="transmembrane region" description="Helical" evidence="6">
    <location>
        <begin position="713"/>
        <end position="735"/>
    </location>
</feature>
<dbReference type="Gene3D" id="3.40.50.720">
    <property type="entry name" value="NAD(P)-binding Rossmann-like Domain"/>
    <property type="match status" value="1"/>
</dbReference>
<dbReference type="InterPro" id="IPR001227">
    <property type="entry name" value="Ac_transferase_dom_sf"/>
</dbReference>
<dbReference type="GO" id="GO:0004312">
    <property type="term" value="F:fatty acid synthase activity"/>
    <property type="evidence" value="ECO:0007669"/>
    <property type="project" value="TreeGrafter"/>
</dbReference>
<protein>
    <submittedName>
        <fullName evidence="8">Polyketide synthase</fullName>
    </submittedName>
</protein>
<dbReference type="AlphaFoldDB" id="A0A8H5VCK0"/>
<dbReference type="SMART" id="SM00822">
    <property type="entry name" value="PKS_KR"/>
    <property type="match status" value="1"/>
</dbReference>
<evidence type="ECO:0000256" key="5">
    <source>
        <dbReference type="ARBA" id="ARBA00023268"/>
    </source>
</evidence>
<dbReference type="Pfam" id="PF08659">
    <property type="entry name" value="KR"/>
    <property type="match status" value="1"/>
</dbReference>
<dbReference type="InterPro" id="IPR057326">
    <property type="entry name" value="KR_dom"/>
</dbReference>
<dbReference type="Gene3D" id="3.90.180.10">
    <property type="entry name" value="Medium-chain alcohol dehydrogenases, catalytic domain"/>
    <property type="match status" value="1"/>
</dbReference>
<dbReference type="PANTHER" id="PTHR43775">
    <property type="entry name" value="FATTY ACID SYNTHASE"/>
    <property type="match status" value="1"/>
</dbReference>
<dbReference type="PANTHER" id="PTHR43775:SF37">
    <property type="entry name" value="SI:DKEY-61P9.11"/>
    <property type="match status" value="1"/>
</dbReference>
<dbReference type="InterPro" id="IPR036736">
    <property type="entry name" value="ACP-like_sf"/>
</dbReference>
<evidence type="ECO:0000256" key="3">
    <source>
        <dbReference type="ARBA" id="ARBA00022679"/>
    </source>
</evidence>
<evidence type="ECO:0000256" key="2">
    <source>
        <dbReference type="ARBA" id="ARBA00022553"/>
    </source>
</evidence>
<dbReference type="InterPro" id="IPR011032">
    <property type="entry name" value="GroES-like_sf"/>
</dbReference>
<feature type="transmembrane region" description="Helical" evidence="6">
    <location>
        <begin position="839"/>
        <end position="859"/>
    </location>
</feature>
<keyword evidence="6" id="KW-0472">Membrane</keyword>
<dbReference type="SUPFAM" id="SSF50129">
    <property type="entry name" value="GroES-like"/>
    <property type="match status" value="1"/>
</dbReference>
<feature type="transmembrane region" description="Helical" evidence="6">
    <location>
        <begin position="755"/>
        <end position="777"/>
    </location>
</feature>
<feature type="transmembrane region" description="Helical" evidence="6">
    <location>
        <begin position="679"/>
        <end position="701"/>
    </location>
</feature>
<dbReference type="InterPro" id="IPR016035">
    <property type="entry name" value="Acyl_Trfase/lysoPLipase"/>
</dbReference>
<comment type="caution">
    <text evidence="8">The sequence shown here is derived from an EMBL/GenBank/DDBJ whole genome shotgun (WGS) entry which is preliminary data.</text>
</comment>
<keyword evidence="5" id="KW-0511">Multifunctional enzyme</keyword>
<keyword evidence="3" id="KW-0808">Transferase</keyword>
<keyword evidence="9" id="KW-1185">Reference proteome</keyword>
<dbReference type="Pfam" id="PF20684">
    <property type="entry name" value="Fung_rhodopsin"/>
    <property type="match status" value="1"/>
</dbReference>
<feature type="transmembrane region" description="Helical" evidence="6">
    <location>
        <begin position="789"/>
        <end position="812"/>
    </location>
</feature>
<accession>A0A8H5VCK0</accession>
<keyword evidence="4" id="KW-0560">Oxidoreductase</keyword>
<evidence type="ECO:0000256" key="6">
    <source>
        <dbReference type="SAM" id="Phobius"/>
    </source>
</evidence>
<dbReference type="GO" id="GO:0006633">
    <property type="term" value="P:fatty acid biosynthetic process"/>
    <property type="evidence" value="ECO:0007669"/>
    <property type="project" value="TreeGrafter"/>
</dbReference>
<sequence>MQANLTSPVLFNQAVQTALACKDMAIDTLIEIGPHSALSGPYLPNLIRGARCAEQVLKLAGELFLRDYPIDLQRITAIEELSPSGNINSRRCHFIIDLPPYQWDKAKKFWAESRESKEHGSSSDSQLLINRLVPFDKISERYALTEDETQSQPLNPEAGLDGIIDSVKVVFSHGNADEVALQPVEVEFRVIATGLTDEDKAVILGSSPGPDFSHEASGIVTRTGDAVTRVSPGDRMVAFSAGKLSNFQISDINSSLTLASSLNSSETIITHTNGGTVGVARTPPRLELHADATYILVGCLGGLGRSLTTWIMKRGARNFGFLSRSGTDSKQAALCVPDLEARGARVQVFRGYAAIKGAVERAVASIPSDKPLRSIVSAALVLWDGLFQNMSYQSWTTSVQPKVLGSKNLHEATAELPLDFFLMTSSVSGILGTPAQGNYAAANLYKDALARLLRSQGKPACAVILPMVLGVGVVAENLNLENSLTRKGMYGIDGEALLDAFEVSILEQQGQQDHSVKSDHLVVGLDPAGLHRASKQAEGDVDAFWAADHHFSILLDTMNRLDGANHVGGEAGSILYRVKAAESPTQAISLVRDHFVSKLARVLLLDAEKFSDKSSGRSRASYGIDSMIGAELRNWIFKELGLDIAFQQLLSPSLIYPQLLPQTTDSLQRDIASMISSRAVMGFEWSFMALAYITVACRIYVRVVMRKARLFSADYWLIAGLLCCQGLLICDTITYSMDAMDNFTIDNVAIRKIRFATNHFFDTGIYFPKFSIIAFYFNLVPITQPKMRIALYCLAGVTASFAVITFFCDWFWCGPDPSVNWAKGEQKCTSFTSMTLMRLLWSMNFVSEVLNVAYPIPLLATLKMTSTRKKIGLAVVFSLGVVTIAVSVGRFITMVYVDNAISIYIWATAEICISVIVVALTAVRPLLRKLTNLKSTTLLTSEDQSGGQAIPSNRSRKLGTFTGGSGVYWQGTGKNHQRLAETMGLESLAGSETELNNMNGTTLAQDIMASRETSIHSIPGQPEYTIKD</sequence>
<feature type="domain" description="Ketoreductase" evidence="7">
    <location>
        <begin position="292"/>
        <end position="471"/>
    </location>
</feature>
<dbReference type="GeneID" id="59298170"/>
<dbReference type="OrthoDB" id="444631at2759"/>
<dbReference type="SUPFAM" id="SSF51735">
    <property type="entry name" value="NAD(P)-binding Rossmann-fold domains"/>
    <property type="match status" value="1"/>
</dbReference>
<evidence type="ECO:0000259" key="7">
    <source>
        <dbReference type="SMART" id="SM00822"/>
    </source>
</evidence>
<name>A0A8H5VCK0_9HYPO</name>
<dbReference type="InterPro" id="IPR036291">
    <property type="entry name" value="NAD(P)-bd_dom_sf"/>
</dbReference>
<dbReference type="InterPro" id="IPR050091">
    <property type="entry name" value="PKS_NRPS_Biosynth_Enz"/>
</dbReference>
<dbReference type="GO" id="GO:0044550">
    <property type="term" value="P:secondary metabolite biosynthetic process"/>
    <property type="evidence" value="ECO:0007669"/>
    <property type="project" value="TreeGrafter"/>
</dbReference>